<sequence>MINDAYVALSEEIPADELKMARQFMDLLGAIYPQLPLPATKYQNWPDILDKGLNDLENSHGCWAHFGGHDYLNAYVSDYATPPEIMVQLAVLLPMHEYSLWSGEDVPAIKKILDGLSAFYDEEIGSINRWLPAHWINWMDQKSS</sequence>
<reference evidence="1 2" key="1">
    <citation type="submission" date="2020-05" db="EMBL/GenBank/DDBJ databases">
        <authorList>
            <person name="Khan S.A."/>
            <person name="Jeon C.O."/>
            <person name="Chun B.H."/>
        </authorList>
    </citation>
    <scope>NUCLEOTIDE SEQUENCE [LARGE SCALE GENOMIC DNA]</scope>
    <source>
        <strain evidence="1 2">S1162</strain>
    </source>
</reference>
<dbReference type="RefSeq" id="WP_175268863.1">
    <property type="nucleotide sequence ID" value="NZ_JABFCR010000004.1"/>
</dbReference>
<keyword evidence="2" id="KW-1185">Reference proteome</keyword>
<dbReference type="EMBL" id="JABFCR010000004">
    <property type="protein sequence ID" value="NNU33160.1"/>
    <property type="molecule type" value="Genomic_DNA"/>
</dbReference>
<gene>
    <name evidence="1" type="ORF">HK413_01375</name>
</gene>
<evidence type="ECO:0000313" key="2">
    <source>
        <dbReference type="Proteomes" id="UP000566071"/>
    </source>
</evidence>
<evidence type="ECO:0000313" key="1">
    <source>
        <dbReference type="EMBL" id="NNU33160.1"/>
    </source>
</evidence>
<accession>A0ABX1VZ50</accession>
<protein>
    <submittedName>
        <fullName evidence="1">Uncharacterized protein</fullName>
    </submittedName>
</protein>
<dbReference type="Proteomes" id="UP000566071">
    <property type="component" value="Unassembled WGS sequence"/>
</dbReference>
<comment type="caution">
    <text evidence="1">The sequence shown here is derived from an EMBL/GenBank/DDBJ whole genome shotgun (WGS) entry which is preliminary data.</text>
</comment>
<organism evidence="1 2">
    <name type="scientific">Mucilaginibacter humi</name>
    <dbReference type="NCBI Taxonomy" id="2732510"/>
    <lineage>
        <taxon>Bacteria</taxon>
        <taxon>Pseudomonadati</taxon>
        <taxon>Bacteroidota</taxon>
        <taxon>Sphingobacteriia</taxon>
        <taxon>Sphingobacteriales</taxon>
        <taxon>Sphingobacteriaceae</taxon>
        <taxon>Mucilaginibacter</taxon>
    </lineage>
</organism>
<proteinExistence type="predicted"/>
<name>A0ABX1VZ50_9SPHI</name>